<protein>
    <submittedName>
        <fullName evidence="1">(northern house mosquito) hypothetical protein</fullName>
    </submittedName>
</protein>
<proteinExistence type="predicted"/>
<reference evidence="1" key="1">
    <citation type="submission" date="2021-05" db="EMBL/GenBank/DDBJ databases">
        <authorList>
            <person name="Alioto T."/>
            <person name="Alioto T."/>
            <person name="Gomez Garrido J."/>
        </authorList>
    </citation>
    <scope>NUCLEOTIDE SEQUENCE</scope>
</reference>
<dbReference type="EMBL" id="HBUE01026398">
    <property type="protein sequence ID" value="CAG6454548.1"/>
    <property type="molecule type" value="Transcribed_RNA"/>
</dbReference>
<name>A0A8D8AFT7_CULPI</name>
<evidence type="ECO:0000313" key="1">
    <source>
        <dbReference type="EMBL" id="CAG6454548.1"/>
    </source>
</evidence>
<dbReference type="AlphaFoldDB" id="A0A8D8AFT7"/>
<sequence length="111" mass="12154">MLQMLQIPSIFQPKPTHIVECSSMPSPRQRQGEVRLHRLQDIVQIGRRGPRSRSLGNARRSIASHPAVSNAVIRQEQVVRGGPASHWFVQAGAATAIATAAGFERIILSLV</sequence>
<organism evidence="1">
    <name type="scientific">Culex pipiens</name>
    <name type="common">House mosquito</name>
    <dbReference type="NCBI Taxonomy" id="7175"/>
    <lineage>
        <taxon>Eukaryota</taxon>
        <taxon>Metazoa</taxon>
        <taxon>Ecdysozoa</taxon>
        <taxon>Arthropoda</taxon>
        <taxon>Hexapoda</taxon>
        <taxon>Insecta</taxon>
        <taxon>Pterygota</taxon>
        <taxon>Neoptera</taxon>
        <taxon>Endopterygota</taxon>
        <taxon>Diptera</taxon>
        <taxon>Nematocera</taxon>
        <taxon>Culicoidea</taxon>
        <taxon>Culicidae</taxon>
        <taxon>Culicinae</taxon>
        <taxon>Culicini</taxon>
        <taxon>Culex</taxon>
        <taxon>Culex</taxon>
    </lineage>
</organism>
<accession>A0A8D8AFT7</accession>